<feature type="region of interest" description="Disordered" evidence="1">
    <location>
        <begin position="1"/>
        <end position="139"/>
    </location>
</feature>
<name>A0ABD0Q351_CIRMR</name>
<dbReference type="Proteomes" id="UP001529510">
    <property type="component" value="Unassembled WGS sequence"/>
</dbReference>
<organism evidence="2 3">
    <name type="scientific">Cirrhinus mrigala</name>
    <name type="common">Mrigala</name>
    <dbReference type="NCBI Taxonomy" id="683832"/>
    <lineage>
        <taxon>Eukaryota</taxon>
        <taxon>Metazoa</taxon>
        <taxon>Chordata</taxon>
        <taxon>Craniata</taxon>
        <taxon>Vertebrata</taxon>
        <taxon>Euteleostomi</taxon>
        <taxon>Actinopterygii</taxon>
        <taxon>Neopterygii</taxon>
        <taxon>Teleostei</taxon>
        <taxon>Ostariophysi</taxon>
        <taxon>Cypriniformes</taxon>
        <taxon>Cyprinidae</taxon>
        <taxon>Labeoninae</taxon>
        <taxon>Labeonini</taxon>
        <taxon>Cirrhinus</taxon>
    </lineage>
</organism>
<sequence length="139" mass="14829">MNSLLHPIGEGLMSSVNGDEVDRSGLSFHSAVSQPSHDPLRHSTEMGGVPRCLSPAPSDPFPSGSSLLSNGSHISGSMSSLDSDASGSTVTSTDSHPTEPLGRAHRAISRRGDIETRKPEKRSRLRSPERQESVFSPER</sequence>
<feature type="compositionally biased region" description="Basic and acidic residues" evidence="1">
    <location>
        <begin position="126"/>
        <end position="139"/>
    </location>
</feature>
<keyword evidence="3" id="KW-1185">Reference proteome</keyword>
<protein>
    <submittedName>
        <fullName evidence="2">Uncharacterized protein</fullName>
    </submittedName>
</protein>
<evidence type="ECO:0000256" key="1">
    <source>
        <dbReference type="SAM" id="MobiDB-lite"/>
    </source>
</evidence>
<comment type="caution">
    <text evidence="2">The sequence shown here is derived from an EMBL/GenBank/DDBJ whole genome shotgun (WGS) entry which is preliminary data.</text>
</comment>
<proteinExistence type="predicted"/>
<gene>
    <name evidence="2" type="ORF">M9458_025613</name>
</gene>
<accession>A0ABD0Q351</accession>
<evidence type="ECO:0000313" key="2">
    <source>
        <dbReference type="EMBL" id="KAL0180171.1"/>
    </source>
</evidence>
<dbReference type="AlphaFoldDB" id="A0ABD0Q351"/>
<evidence type="ECO:0000313" key="3">
    <source>
        <dbReference type="Proteomes" id="UP001529510"/>
    </source>
</evidence>
<feature type="non-terminal residue" evidence="2">
    <location>
        <position position="139"/>
    </location>
</feature>
<dbReference type="EMBL" id="JAMKFB020000012">
    <property type="protein sequence ID" value="KAL0180171.1"/>
    <property type="molecule type" value="Genomic_DNA"/>
</dbReference>
<feature type="compositionally biased region" description="Low complexity" evidence="1">
    <location>
        <begin position="69"/>
        <end position="88"/>
    </location>
</feature>
<reference evidence="2 3" key="1">
    <citation type="submission" date="2024-05" db="EMBL/GenBank/DDBJ databases">
        <title>Genome sequencing and assembly of Indian major carp, Cirrhinus mrigala (Hamilton, 1822).</title>
        <authorList>
            <person name="Mohindra V."/>
            <person name="Chowdhury L.M."/>
            <person name="Lal K."/>
            <person name="Jena J.K."/>
        </authorList>
    </citation>
    <scope>NUCLEOTIDE SEQUENCE [LARGE SCALE GENOMIC DNA]</scope>
    <source>
        <strain evidence="2">CM1030</strain>
        <tissue evidence="2">Blood</tissue>
    </source>
</reference>